<dbReference type="Pfam" id="PF03160">
    <property type="entry name" value="Calx-beta"/>
    <property type="match status" value="2"/>
</dbReference>
<dbReference type="InterPro" id="IPR038081">
    <property type="entry name" value="CalX-like_sf"/>
</dbReference>
<dbReference type="Gene3D" id="2.60.40.2030">
    <property type="match status" value="2"/>
</dbReference>
<dbReference type="SUPFAM" id="SSF141072">
    <property type="entry name" value="CalX-like"/>
    <property type="match status" value="2"/>
</dbReference>
<feature type="domain" description="Calx-beta" evidence="6">
    <location>
        <begin position="151"/>
        <end position="249"/>
    </location>
</feature>
<evidence type="ECO:0000313" key="8">
    <source>
        <dbReference type="Proteomes" id="UP000427820"/>
    </source>
</evidence>
<keyword evidence="2" id="KW-0677">Repeat</keyword>
<keyword evidence="4" id="KW-0406">Ion transport</keyword>
<dbReference type="SMART" id="SM00237">
    <property type="entry name" value="Calx_beta"/>
    <property type="match status" value="2"/>
</dbReference>
<dbReference type="EMBL" id="CP032551">
    <property type="protein sequence ID" value="QGT95988.1"/>
    <property type="molecule type" value="Genomic_DNA"/>
</dbReference>
<feature type="compositionally biased region" description="Gly residues" evidence="5">
    <location>
        <begin position="31"/>
        <end position="45"/>
    </location>
</feature>
<organism evidence="7 8">
    <name type="scientific">Pseudidiomarina andamanensis</name>
    <dbReference type="NCBI Taxonomy" id="1940690"/>
    <lineage>
        <taxon>Bacteria</taxon>
        <taxon>Pseudomonadati</taxon>
        <taxon>Pseudomonadota</taxon>
        <taxon>Gammaproteobacteria</taxon>
        <taxon>Alteromonadales</taxon>
        <taxon>Idiomarinaceae</taxon>
        <taxon>Pseudidiomarina</taxon>
    </lineage>
</organism>
<dbReference type="InterPro" id="IPR011460">
    <property type="entry name" value="Lcl_C"/>
</dbReference>
<protein>
    <submittedName>
        <fullName evidence="7">DUF1566 domain-containing protein</fullName>
    </submittedName>
</protein>
<evidence type="ECO:0000259" key="6">
    <source>
        <dbReference type="SMART" id="SM00237"/>
    </source>
</evidence>
<evidence type="ECO:0000256" key="1">
    <source>
        <dbReference type="ARBA" id="ARBA00022729"/>
    </source>
</evidence>
<keyword evidence="3" id="KW-0106">Calcium</keyword>
<dbReference type="PANTHER" id="PTHR11878:SF65">
    <property type="entry name" value="NA_CA-EXCHANGE PROTEIN, ISOFORM G"/>
    <property type="match status" value="1"/>
</dbReference>
<dbReference type="KEGG" id="panm:D3795_07360"/>
<keyword evidence="8" id="KW-1185">Reference proteome</keyword>
<keyword evidence="1" id="KW-0732">Signal</keyword>
<dbReference type="GO" id="GO:0016020">
    <property type="term" value="C:membrane"/>
    <property type="evidence" value="ECO:0007669"/>
    <property type="project" value="InterPro"/>
</dbReference>
<proteinExistence type="predicted"/>
<feature type="domain" description="Calx-beta" evidence="6">
    <location>
        <begin position="46"/>
        <end position="139"/>
    </location>
</feature>
<dbReference type="GO" id="GO:0007154">
    <property type="term" value="P:cell communication"/>
    <property type="evidence" value="ECO:0007669"/>
    <property type="project" value="InterPro"/>
</dbReference>
<dbReference type="Pfam" id="PF07603">
    <property type="entry name" value="Lcl_C"/>
    <property type="match status" value="1"/>
</dbReference>
<dbReference type="PANTHER" id="PTHR11878">
    <property type="entry name" value="SODIUM/CALCIUM EXCHANGER"/>
    <property type="match status" value="1"/>
</dbReference>
<name>A0AA92EUA2_9GAMM</name>
<evidence type="ECO:0000256" key="5">
    <source>
        <dbReference type="SAM" id="MobiDB-lite"/>
    </source>
</evidence>
<reference evidence="7 8" key="1">
    <citation type="submission" date="2018-09" db="EMBL/GenBank/DDBJ databases">
        <title>Whole genome sequencing of Idiomarina andamanensis W-5T (LMG 29773T= JCM 31645T).</title>
        <authorList>
            <person name="Das S.K."/>
        </authorList>
    </citation>
    <scope>NUCLEOTIDE SEQUENCE [LARGE SCALE GENOMIC DNA]</scope>
    <source>
        <strain evidence="7 8">W-5T</strain>
    </source>
</reference>
<dbReference type="PROSITE" id="PS51257">
    <property type="entry name" value="PROKAR_LIPOPROTEIN"/>
    <property type="match status" value="1"/>
</dbReference>
<dbReference type="Proteomes" id="UP000427820">
    <property type="component" value="Chromosome"/>
</dbReference>
<dbReference type="RefSeq" id="WP_156267508.1">
    <property type="nucleotide sequence ID" value="NZ_CP032551.1"/>
</dbReference>
<sequence length="523" mass="55570">MAPKHRFLVSSLLALSLVGCGDGEVFQNGQPPGGDPTGGGDGGGSQTTPVATAQSVSVTELTPNDAVQAEIVVTLSEAPDSTVSLNYATANGTALAAEHYRSTSGALEFVAGQSSKSFSIPIISNNYYGSDKSFSVNFSGASGLELGVTSIEVTIKNNDAIPSLQFSQPQFRTSEQAGEIEVLARLSHASETPISFAVSLAGTATRDSDYTINEQTFTIPAFTTQIEVPLTMLSDNLKEGGETIILGLNNADGASINASRSILTVMISGDAVLADSGFVGYYNAGTYNATTPEAGYENQDADYGRDTGAEGTFHDDGQGNLNFTKLDFNGNALPRTATAFECVRDNLSGTVYAVWGSPTYIEGWNNPANLYRWYNSDPANNAGNAGTYSPNELEPNADETYYTAATCEFPGIEGGEIDYEAGCTSENYLNYLNVLGYCGFSDWRLPTVNEAQSSSLFGQMLSYDVNYFPDVAQFSSDKIMTSSPAADNSGAAWCWDIQNSRRMLCNKNDYISIRAARNPAVSD</sequence>
<feature type="region of interest" description="Disordered" evidence="5">
    <location>
        <begin position="26"/>
        <end position="56"/>
    </location>
</feature>
<evidence type="ECO:0000256" key="3">
    <source>
        <dbReference type="ARBA" id="ARBA00022837"/>
    </source>
</evidence>
<dbReference type="InterPro" id="IPR051171">
    <property type="entry name" value="CaCA"/>
</dbReference>
<evidence type="ECO:0000313" key="7">
    <source>
        <dbReference type="EMBL" id="QGT95988.1"/>
    </source>
</evidence>
<gene>
    <name evidence="7" type="ORF">D3795_07360</name>
</gene>
<dbReference type="InterPro" id="IPR003644">
    <property type="entry name" value="Calx_beta"/>
</dbReference>
<accession>A0AA92EUA2</accession>
<dbReference type="GO" id="GO:0030001">
    <property type="term" value="P:metal ion transport"/>
    <property type="evidence" value="ECO:0007669"/>
    <property type="project" value="TreeGrafter"/>
</dbReference>
<dbReference type="AlphaFoldDB" id="A0AA92EUA2"/>
<evidence type="ECO:0000256" key="2">
    <source>
        <dbReference type="ARBA" id="ARBA00022737"/>
    </source>
</evidence>
<evidence type="ECO:0000256" key="4">
    <source>
        <dbReference type="ARBA" id="ARBA00023065"/>
    </source>
</evidence>
<keyword evidence="4" id="KW-0813">Transport</keyword>